<dbReference type="SUPFAM" id="SSF51391">
    <property type="entry name" value="Thiamin phosphate synthase"/>
    <property type="match status" value="1"/>
</dbReference>
<comment type="catalytic activity">
    <reaction evidence="6 9 10">
        <text>4-methyl-5-(2-phosphooxyethyl)-thiazole + 4-amino-2-methyl-5-(diphosphooxymethyl)pyrimidine + H(+) = thiamine phosphate + diphosphate</text>
        <dbReference type="Rhea" id="RHEA:22328"/>
        <dbReference type="ChEBI" id="CHEBI:15378"/>
        <dbReference type="ChEBI" id="CHEBI:33019"/>
        <dbReference type="ChEBI" id="CHEBI:37575"/>
        <dbReference type="ChEBI" id="CHEBI:57841"/>
        <dbReference type="ChEBI" id="CHEBI:58296"/>
        <dbReference type="EC" id="2.5.1.3"/>
    </reaction>
</comment>
<evidence type="ECO:0000256" key="3">
    <source>
        <dbReference type="ARBA" id="ARBA00022723"/>
    </source>
</evidence>
<dbReference type="PANTHER" id="PTHR20857">
    <property type="entry name" value="THIAMINE-PHOSPHATE PYROPHOSPHORYLASE"/>
    <property type="match status" value="1"/>
</dbReference>
<comment type="function">
    <text evidence="9">Condenses 4-methyl-5-(beta-hydroxyethyl)thiazole monophosphate (THZ-P) and 2-methyl-4-amino-5-hydroxymethyl pyrimidine pyrophosphate (HMP-PP) to form thiamine monophosphate (TMP).</text>
</comment>
<evidence type="ECO:0000256" key="1">
    <source>
        <dbReference type="ARBA" id="ARBA00005165"/>
    </source>
</evidence>
<evidence type="ECO:0000256" key="2">
    <source>
        <dbReference type="ARBA" id="ARBA00022679"/>
    </source>
</evidence>
<gene>
    <name evidence="9 13" type="primary">thiE</name>
    <name evidence="14" type="ORF">FGL85_08655</name>
    <name evidence="13" type="ORF">P1N92_05540</name>
</gene>
<sequence length="213" mass="23132">MNLKKTLKLYLVTDRQGLCDEDFLNRVGLACKSGVTLVQLREKELSSRDYFNLAVKVKLITDKYDIPLIIDDRVDICLAVGADGVHVGDSDLPINVVRKLLGPNKIIGVSAKSVQSAQEAAKQGADYIGVGAIYPTQTKVVTQHTSIKTLREISQNVSIPVIAIGGIKEAKIRHLAETGIVGVAVVSEIMQAINIAQKVPNLLKELHKVVTKE</sequence>
<dbReference type="HAMAP" id="MF_00097">
    <property type="entry name" value="TMP_synthase"/>
    <property type="match status" value="1"/>
</dbReference>
<evidence type="ECO:0000313" key="14">
    <source>
        <dbReference type="EMBL" id="QEA42560.1"/>
    </source>
</evidence>
<keyword evidence="3 9" id="KW-0479">Metal-binding</keyword>
<evidence type="ECO:0000256" key="10">
    <source>
        <dbReference type="RuleBase" id="RU003826"/>
    </source>
</evidence>
<feature type="binding site" evidence="9">
    <location>
        <position position="71"/>
    </location>
    <ligand>
        <name>4-amino-2-methyl-5-(diphosphooxymethyl)pyrimidine</name>
        <dbReference type="ChEBI" id="CHEBI:57841"/>
    </ligand>
</feature>
<evidence type="ECO:0000313" key="15">
    <source>
        <dbReference type="Proteomes" id="UP000321296"/>
    </source>
</evidence>
<dbReference type="UniPathway" id="UPA00060">
    <property type="reaction ID" value="UER00141"/>
</dbReference>
<dbReference type="PANTHER" id="PTHR20857:SF15">
    <property type="entry name" value="THIAMINE-PHOSPHATE SYNTHASE"/>
    <property type="match status" value="1"/>
</dbReference>
<feature type="binding site" evidence="9">
    <location>
        <begin position="39"/>
        <end position="43"/>
    </location>
    <ligand>
        <name>4-amino-2-methyl-5-(diphosphooxymethyl)pyrimidine</name>
        <dbReference type="ChEBI" id="CHEBI:57841"/>
    </ligand>
</feature>
<keyword evidence="5 9" id="KW-0784">Thiamine biosynthesis</keyword>
<dbReference type="Gene3D" id="3.20.20.70">
    <property type="entry name" value="Aldolase class I"/>
    <property type="match status" value="1"/>
</dbReference>
<evidence type="ECO:0000256" key="7">
    <source>
        <dbReference type="ARBA" id="ARBA00047851"/>
    </source>
</evidence>
<dbReference type="RefSeq" id="WP_010294034.1">
    <property type="nucleotide sequence ID" value="NZ_CP042383.1"/>
</dbReference>
<dbReference type="GO" id="GO:0000287">
    <property type="term" value="F:magnesium ion binding"/>
    <property type="evidence" value="ECO:0007669"/>
    <property type="project" value="UniProtKB-UniRule"/>
</dbReference>
<dbReference type="GO" id="GO:0009228">
    <property type="term" value="P:thiamine biosynthetic process"/>
    <property type="evidence" value="ECO:0007669"/>
    <property type="project" value="UniProtKB-KW"/>
</dbReference>
<feature type="domain" description="Thiamine phosphate synthase/TenI" evidence="12">
    <location>
        <begin position="9"/>
        <end position="189"/>
    </location>
</feature>
<organism evidence="14 15">
    <name type="scientific">Leuconostoc pseudomesenteroides</name>
    <dbReference type="NCBI Taxonomy" id="33968"/>
    <lineage>
        <taxon>Bacteria</taxon>
        <taxon>Bacillati</taxon>
        <taxon>Bacillota</taxon>
        <taxon>Bacilli</taxon>
        <taxon>Lactobacillales</taxon>
        <taxon>Lactobacillaceae</taxon>
        <taxon>Leuconostoc</taxon>
    </lineage>
</organism>
<evidence type="ECO:0000313" key="16">
    <source>
        <dbReference type="Proteomes" id="UP001529201"/>
    </source>
</evidence>
<evidence type="ECO:0000256" key="4">
    <source>
        <dbReference type="ARBA" id="ARBA00022842"/>
    </source>
</evidence>
<dbReference type="GO" id="GO:0004789">
    <property type="term" value="F:thiamine-phosphate diphosphorylase activity"/>
    <property type="evidence" value="ECO:0007669"/>
    <property type="project" value="UniProtKB-UniRule"/>
</dbReference>
<keyword evidence="2 9" id="KW-0808">Transferase</keyword>
<dbReference type="InterPro" id="IPR013785">
    <property type="entry name" value="Aldolase_TIM"/>
</dbReference>
<evidence type="ECO:0000256" key="6">
    <source>
        <dbReference type="ARBA" id="ARBA00047334"/>
    </source>
</evidence>
<protein>
    <recommendedName>
        <fullName evidence="9">Thiamine-phosphate synthase</fullName>
        <shortName evidence="9">TP synthase</shortName>
        <shortName evidence="9">TPS</shortName>
        <ecNumber evidence="9">2.5.1.3</ecNumber>
    </recommendedName>
    <alternativeName>
        <fullName evidence="9">Thiamine-phosphate pyrophosphorylase</fullName>
        <shortName evidence="9">TMP pyrophosphorylase</shortName>
        <shortName evidence="9">TMP-PPase</shortName>
    </alternativeName>
</protein>
<feature type="binding site" evidence="9">
    <location>
        <begin position="136"/>
        <end position="138"/>
    </location>
    <ligand>
        <name>2-[(2R,5Z)-2-carboxy-4-methylthiazol-5(2H)-ylidene]ethyl phosphate</name>
        <dbReference type="ChEBI" id="CHEBI:62899"/>
    </ligand>
</feature>
<dbReference type="EC" id="2.5.1.3" evidence="9"/>
<reference evidence="13 16" key="2">
    <citation type="submission" date="2023-02" db="EMBL/GenBank/DDBJ databases">
        <title>Antimicrobial susceptibility testing and tentative epidemiological cut-off values for Lactobacillaceae family species intended for ingestion.</title>
        <authorList>
            <person name="Noehr-Meldgaard K."/>
            <person name="Struve C."/>
            <person name="Ingmer H."/>
            <person name="Koza A."/>
            <person name="Al-Nakeeb K."/>
            <person name="Agersoe Y."/>
        </authorList>
    </citation>
    <scope>NUCLEOTIDE SEQUENCE [LARGE SCALE GENOMIC DNA]</scope>
    <source>
        <strain evidence="13 16">DSM 20193</strain>
    </source>
</reference>
<dbReference type="KEGG" id="lpse:FGL85_08655"/>
<dbReference type="FunFam" id="3.20.20.70:FF:000096">
    <property type="entry name" value="Thiamine-phosphate synthase"/>
    <property type="match status" value="1"/>
</dbReference>
<dbReference type="GO" id="GO:0009229">
    <property type="term" value="P:thiamine diphosphate biosynthetic process"/>
    <property type="evidence" value="ECO:0007669"/>
    <property type="project" value="UniProtKB-UniRule"/>
</dbReference>
<proteinExistence type="inferred from homology"/>
<dbReference type="InterPro" id="IPR022998">
    <property type="entry name" value="ThiamineP_synth_TenI"/>
</dbReference>
<dbReference type="GO" id="GO:0005737">
    <property type="term" value="C:cytoplasm"/>
    <property type="evidence" value="ECO:0007669"/>
    <property type="project" value="TreeGrafter"/>
</dbReference>
<feature type="binding site" evidence="9">
    <location>
        <position position="72"/>
    </location>
    <ligand>
        <name>Mg(2+)</name>
        <dbReference type="ChEBI" id="CHEBI:18420"/>
    </ligand>
</feature>
<dbReference type="NCBIfam" id="TIGR00693">
    <property type="entry name" value="thiE"/>
    <property type="match status" value="1"/>
</dbReference>
<dbReference type="Proteomes" id="UP001529201">
    <property type="component" value="Unassembled WGS sequence"/>
</dbReference>
<dbReference type="EMBL" id="JARGDN010000004">
    <property type="protein sequence ID" value="MDG9733583.1"/>
    <property type="molecule type" value="Genomic_DNA"/>
</dbReference>
<dbReference type="GeneID" id="64344814"/>
<evidence type="ECO:0000256" key="8">
    <source>
        <dbReference type="ARBA" id="ARBA00047883"/>
    </source>
</evidence>
<dbReference type="InterPro" id="IPR034291">
    <property type="entry name" value="TMP_synthase"/>
</dbReference>
<dbReference type="CDD" id="cd00564">
    <property type="entry name" value="TMP_TenI"/>
    <property type="match status" value="1"/>
</dbReference>
<name>A0A5B8T602_LEUPS</name>
<evidence type="ECO:0000256" key="5">
    <source>
        <dbReference type="ARBA" id="ARBA00022977"/>
    </source>
</evidence>
<feature type="binding site" evidence="9">
    <location>
        <begin position="186"/>
        <end position="187"/>
    </location>
    <ligand>
        <name>2-[(2R,5Z)-2-carboxy-4-methylthiazol-5(2H)-ylidene]ethyl phosphate</name>
        <dbReference type="ChEBI" id="CHEBI:62899"/>
    </ligand>
</feature>
<dbReference type="Proteomes" id="UP000321296">
    <property type="component" value="Chromosome"/>
</dbReference>
<feature type="binding site" evidence="9">
    <location>
        <position position="110"/>
    </location>
    <ligand>
        <name>4-amino-2-methyl-5-(diphosphooxymethyl)pyrimidine</name>
        <dbReference type="ChEBI" id="CHEBI:57841"/>
    </ligand>
</feature>
<feature type="binding site" evidence="9">
    <location>
        <position position="139"/>
    </location>
    <ligand>
        <name>4-amino-2-methyl-5-(diphosphooxymethyl)pyrimidine</name>
        <dbReference type="ChEBI" id="CHEBI:57841"/>
    </ligand>
</feature>
<dbReference type="Pfam" id="PF02581">
    <property type="entry name" value="TMP-TENI"/>
    <property type="match status" value="1"/>
</dbReference>
<evidence type="ECO:0000256" key="11">
    <source>
        <dbReference type="RuleBase" id="RU004253"/>
    </source>
</evidence>
<comment type="pathway">
    <text evidence="1 9 11">Cofactor biosynthesis; thiamine diphosphate biosynthesis; thiamine phosphate from 4-amino-2-methyl-5-diphosphomethylpyrimidine and 4-methyl-5-(2-phosphoethyl)-thiazole: step 1/1.</text>
</comment>
<evidence type="ECO:0000259" key="12">
    <source>
        <dbReference type="Pfam" id="PF02581"/>
    </source>
</evidence>
<dbReference type="EMBL" id="CP042383">
    <property type="protein sequence ID" value="QEA42560.1"/>
    <property type="molecule type" value="Genomic_DNA"/>
</dbReference>
<reference evidence="14 15" key="1">
    <citation type="submission" date="2019-06" db="EMBL/GenBank/DDBJ databases">
        <title>Genome analyses of bacteria isolated from kimchi.</title>
        <authorList>
            <person name="Lee S."/>
            <person name="Ahn S."/>
            <person name="Roh S."/>
        </authorList>
    </citation>
    <scope>NUCLEOTIDE SEQUENCE [LARGE SCALE GENOMIC DNA]</scope>
    <source>
        <strain evidence="14 15">CBA3630</strain>
    </source>
</reference>
<accession>A0A5B8T602</accession>
<keyword evidence="4 9" id="KW-0460">Magnesium</keyword>
<feature type="binding site" evidence="9">
    <location>
        <position position="91"/>
    </location>
    <ligand>
        <name>Mg(2+)</name>
        <dbReference type="ChEBI" id="CHEBI:18420"/>
    </ligand>
</feature>
<comment type="catalytic activity">
    <reaction evidence="7 9 10">
        <text>2-(2-carboxy-4-methylthiazol-5-yl)ethyl phosphate + 4-amino-2-methyl-5-(diphosphooxymethyl)pyrimidine + 2 H(+) = thiamine phosphate + CO2 + diphosphate</text>
        <dbReference type="Rhea" id="RHEA:47848"/>
        <dbReference type="ChEBI" id="CHEBI:15378"/>
        <dbReference type="ChEBI" id="CHEBI:16526"/>
        <dbReference type="ChEBI" id="CHEBI:33019"/>
        <dbReference type="ChEBI" id="CHEBI:37575"/>
        <dbReference type="ChEBI" id="CHEBI:57841"/>
        <dbReference type="ChEBI" id="CHEBI:62890"/>
        <dbReference type="EC" id="2.5.1.3"/>
    </reaction>
</comment>
<dbReference type="AlphaFoldDB" id="A0A5B8T602"/>
<comment type="cofactor">
    <cofactor evidence="9">
        <name>Mg(2+)</name>
        <dbReference type="ChEBI" id="CHEBI:18420"/>
    </cofactor>
    <text evidence="9">Binds 1 Mg(2+) ion per subunit.</text>
</comment>
<comment type="catalytic activity">
    <reaction evidence="8 9 10">
        <text>2-[(2R,5Z)-2-carboxy-4-methylthiazol-5(2H)-ylidene]ethyl phosphate + 4-amino-2-methyl-5-(diphosphooxymethyl)pyrimidine + 2 H(+) = thiamine phosphate + CO2 + diphosphate</text>
        <dbReference type="Rhea" id="RHEA:47844"/>
        <dbReference type="ChEBI" id="CHEBI:15378"/>
        <dbReference type="ChEBI" id="CHEBI:16526"/>
        <dbReference type="ChEBI" id="CHEBI:33019"/>
        <dbReference type="ChEBI" id="CHEBI:37575"/>
        <dbReference type="ChEBI" id="CHEBI:57841"/>
        <dbReference type="ChEBI" id="CHEBI:62899"/>
        <dbReference type="EC" id="2.5.1.3"/>
    </reaction>
</comment>
<evidence type="ECO:0000313" key="13">
    <source>
        <dbReference type="EMBL" id="MDG9733583.1"/>
    </source>
</evidence>
<evidence type="ECO:0000256" key="9">
    <source>
        <dbReference type="HAMAP-Rule" id="MF_00097"/>
    </source>
</evidence>
<keyword evidence="16" id="KW-1185">Reference proteome</keyword>
<comment type="similarity">
    <text evidence="9 10">Belongs to the thiamine-phosphate synthase family.</text>
</comment>
<dbReference type="InterPro" id="IPR036206">
    <property type="entry name" value="ThiamineP_synth_sf"/>
</dbReference>
<feature type="binding site" evidence="9">
    <location>
        <position position="166"/>
    </location>
    <ligand>
        <name>2-[(2R,5Z)-2-carboxy-4-methylthiazol-5(2H)-ylidene]ethyl phosphate</name>
        <dbReference type="ChEBI" id="CHEBI:62899"/>
    </ligand>
</feature>